<dbReference type="InterPro" id="IPR051539">
    <property type="entry name" value="T4SS-coupling_protein"/>
</dbReference>
<sequence length="549" mass="60046">MRLKDEIKTWDGATVLGVGVMVATTVLAAVIVLGSQLWALLAGTSLPWNPVRLALMLWRGNLEMSWSWWACCALVVVLPLVLWLWVRRARRGKGRRRVRGDQAAHRTGKPGDTRSLMPVQARAKAERLGVTSKVCGLPVGRAVRTGKPLVTDFESVCTGVAGPRTGKTTCWVIPRILVAPGAVVSTSNKRDVVDATREARQEQGRCWVFDPQGIADEPQRWWWNIMDYVTDAVSARALAEIFQDTTRPPEAQVSAYFDAAARDLVACLLLAAARSGRPLTELHTWLNDLNDDEPVVLLKDAGENLSADTLRGIMALVPETRSGVYGSASTMMSFLLNAQAIRWVTPSPWLEQLDPREFVKSTDTLFALSQEGRGSATPIVTALTVAVTEAAVEHAKTQPAGRLSVPMLIELDEAANVCKWRELPDMYSHFGSRGICVDTVLQSWSQGVTAWGEAGMKKLWSASNVKVYAGGVSERAFLSDLSELIGSWWADSIQVSHSSQGQSTSRSLQSQQRNIATVSDLQALPPGRAWVFASGATPVLAELVPWWRN</sequence>
<keyword evidence="4 7" id="KW-1133">Transmembrane helix</keyword>
<evidence type="ECO:0000313" key="9">
    <source>
        <dbReference type="EMBL" id="SPT53472.1"/>
    </source>
</evidence>
<evidence type="ECO:0000256" key="4">
    <source>
        <dbReference type="ARBA" id="ARBA00022989"/>
    </source>
</evidence>
<keyword evidence="2" id="KW-1003">Cell membrane</keyword>
<organism evidence="9 10">
    <name type="scientific">Actinomyces bovis</name>
    <dbReference type="NCBI Taxonomy" id="1658"/>
    <lineage>
        <taxon>Bacteria</taxon>
        <taxon>Bacillati</taxon>
        <taxon>Actinomycetota</taxon>
        <taxon>Actinomycetes</taxon>
        <taxon>Actinomycetales</taxon>
        <taxon>Actinomycetaceae</taxon>
        <taxon>Actinomyces</taxon>
    </lineage>
</organism>
<dbReference type="InterPro" id="IPR032689">
    <property type="entry name" value="TraG-D_C"/>
</dbReference>
<evidence type="ECO:0000256" key="7">
    <source>
        <dbReference type="SAM" id="Phobius"/>
    </source>
</evidence>
<feature type="domain" description="TraD/TraG TraM recognition site" evidence="8">
    <location>
        <begin position="406"/>
        <end position="525"/>
    </location>
</feature>
<feature type="region of interest" description="Disordered" evidence="6">
    <location>
        <begin position="96"/>
        <end position="115"/>
    </location>
</feature>
<comment type="caution">
    <text evidence="9">The sequence shown here is derived from an EMBL/GenBank/DDBJ whole genome shotgun (WGS) entry which is preliminary data.</text>
</comment>
<feature type="compositionally biased region" description="Basic and acidic residues" evidence="6">
    <location>
        <begin position="99"/>
        <end position="112"/>
    </location>
</feature>
<accession>A0ABY1VPV7</accession>
<feature type="transmembrane region" description="Helical" evidence="7">
    <location>
        <begin position="66"/>
        <end position="86"/>
    </location>
</feature>
<dbReference type="Pfam" id="PF12696">
    <property type="entry name" value="TraG-D_C"/>
    <property type="match status" value="1"/>
</dbReference>
<feature type="transmembrane region" description="Helical" evidence="7">
    <location>
        <begin position="12"/>
        <end position="39"/>
    </location>
</feature>
<keyword evidence="10" id="KW-1185">Reference proteome</keyword>
<dbReference type="CDD" id="cd01127">
    <property type="entry name" value="TrwB_TraG_TraD_VirD4"/>
    <property type="match status" value="1"/>
</dbReference>
<dbReference type="PANTHER" id="PTHR37937:SF1">
    <property type="entry name" value="CONJUGATIVE TRANSFER: DNA TRANSPORT"/>
    <property type="match status" value="1"/>
</dbReference>
<evidence type="ECO:0000313" key="10">
    <source>
        <dbReference type="Proteomes" id="UP000250006"/>
    </source>
</evidence>
<evidence type="ECO:0000256" key="5">
    <source>
        <dbReference type="ARBA" id="ARBA00023136"/>
    </source>
</evidence>
<protein>
    <submittedName>
        <fullName evidence="9">Conjugal transfer coupling protein TraG</fullName>
    </submittedName>
</protein>
<evidence type="ECO:0000256" key="6">
    <source>
        <dbReference type="SAM" id="MobiDB-lite"/>
    </source>
</evidence>
<gene>
    <name evidence="9" type="ORF">NCTC11535_01136</name>
</gene>
<reference evidence="9 10" key="1">
    <citation type="submission" date="2018-06" db="EMBL/GenBank/DDBJ databases">
        <authorList>
            <consortium name="Pathogen Informatics"/>
            <person name="Doyle S."/>
        </authorList>
    </citation>
    <scope>NUCLEOTIDE SEQUENCE [LARGE SCALE GENOMIC DNA]</scope>
    <source>
        <strain evidence="9 10">NCTC11535</strain>
    </source>
</reference>
<comment type="subcellular location">
    <subcellularLocation>
        <location evidence="1">Cell membrane</location>
        <topology evidence="1">Multi-pass membrane protein</topology>
    </subcellularLocation>
</comment>
<dbReference type="Gene3D" id="3.40.50.300">
    <property type="entry name" value="P-loop containing nucleotide triphosphate hydrolases"/>
    <property type="match status" value="1"/>
</dbReference>
<name>A0ABY1VPV7_9ACTO</name>
<proteinExistence type="predicted"/>
<keyword evidence="3 7" id="KW-0812">Transmembrane</keyword>
<dbReference type="InterPro" id="IPR027417">
    <property type="entry name" value="P-loop_NTPase"/>
</dbReference>
<dbReference type="SUPFAM" id="SSF52540">
    <property type="entry name" value="P-loop containing nucleoside triphosphate hydrolases"/>
    <property type="match status" value="1"/>
</dbReference>
<evidence type="ECO:0000256" key="2">
    <source>
        <dbReference type="ARBA" id="ARBA00022475"/>
    </source>
</evidence>
<dbReference type="PANTHER" id="PTHR37937">
    <property type="entry name" value="CONJUGATIVE TRANSFER: DNA TRANSPORT"/>
    <property type="match status" value="1"/>
</dbReference>
<evidence type="ECO:0000256" key="1">
    <source>
        <dbReference type="ARBA" id="ARBA00004651"/>
    </source>
</evidence>
<dbReference type="Proteomes" id="UP000250006">
    <property type="component" value="Unassembled WGS sequence"/>
</dbReference>
<evidence type="ECO:0000259" key="8">
    <source>
        <dbReference type="Pfam" id="PF12696"/>
    </source>
</evidence>
<dbReference type="EMBL" id="UAPQ01000007">
    <property type="protein sequence ID" value="SPT53472.1"/>
    <property type="molecule type" value="Genomic_DNA"/>
</dbReference>
<evidence type="ECO:0000256" key="3">
    <source>
        <dbReference type="ARBA" id="ARBA00022692"/>
    </source>
</evidence>
<keyword evidence="5 7" id="KW-0472">Membrane</keyword>
<dbReference type="RefSeq" id="WP_111836438.1">
    <property type="nucleotide sequence ID" value="NZ_UAPQ01000007.1"/>
</dbReference>